<evidence type="ECO:0000313" key="2">
    <source>
        <dbReference type="EMBL" id="KAK2114321.1"/>
    </source>
</evidence>
<comment type="caution">
    <text evidence="2">The sequence shown here is derived from an EMBL/GenBank/DDBJ whole genome shotgun (WGS) entry which is preliminary data.</text>
</comment>
<keyword evidence="3" id="KW-1185">Reference proteome</keyword>
<organism evidence="2 3">
    <name type="scientific">Saguinus oedipus</name>
    <name type="common">Cotton-top tamarin</name>
    <name type="synonym">Oedipomidas oedipus</name>
    <dbReference type="NCBI Taxonomy" id="9490"/>
    <lineage>
        <taxon>Eukaryota</taxon>
        <taxon>Metazoa</taxon>
        <taxon>Chordata</taxon>
        <taxon>Craniata</taxon>
        <taxon>Vertebrata</taxon>
        <taxon>Euteleostomi</taxon>
        <taxon>Mammalia</taxon>
        <taxon>Eutheria</taxon>
        <taxon>Euarchontoglires</taxon>
        <taxon>Primates</taxon>
        <taxon>Haplorrhini</taxon>
        <taxon>Platyrrhini</taxon>
        <taxon>Cebidae</taxon>
        <taxon>Callitrichinae</taxon>
        <taxon>Saguinus</taxon>
    </lineage>
</organism>
<gene>
    <name evidence="2" type="ORF">P7K49_008587</name>
</gene>
<dbReference type="Proteomes" id="UP001266305">
    <property type="component" value="Unassembled WGS sequence"/>
</dbReference>
<protein>
    <submittedName>
        <fullName evidence="2">Uncharacterized protein</fullName>
    </submittedName>
</protein>
<proteinExistence type="predicted"/>
<feature type="region of interest" description="Disordered" evidence="1">
    <location>
        <begin position="39"/>
        <end position="80"/>
    </location>
</feature>
<accession>A0ABQ9VYX0</accession>
<sequence length="80" mass="8545">MEVRSLGPGKGCNPSPCLDCTSLLMCLWLPRLLRPLRLAAPEEQQEEEDPGGSRHHSGTDRLHFSGARGVAAARSPGPGL</sequence>
<evidence type="ECO:0000313" key="3">
    <source>
        <dbReference type="Proteomes" id="UP001266305"/>
    </source>
</evidence>
<name>A0ABQ9VYX0_SAGOE</name>
<reference evidence="2 3" key="1">
    <citation type="submission" date="2023-05" db="EMBL/GenBank/DDBJ databases">
        <title>B98-5 Cell Line De Novo Hybrid Assembly: An Optical Mapping Approach.</title>
        <authorList>
            <person name="Kananen K."/>
            <person name="Auerbach J.A."/>
            <person name="Kautto E."/>
            <person name="Blachly J.S."/>
        </authorList>
    </citation>
    <scope>NUCLEOTIDE SEQUENCE [LARGE SCALE GENOMIC DNA]</scope>
    <source>
        <strain evidence="2">B95-8</strain>
        <tissue evidence="2">Cell line</tissue>
    </source>
</reference>
<evidence type="ECO:0000256" key="1">
    <source>
        <dbReference type="SAM" id="MobiDB-lite"/>
    </source>
</evidence>
<dbReference type="EMBL" id="JASSZA010000004">
    <property type="protein sequence ID" value="KAK2114321.1"/>
    <property type="molecule type" value="Genomic_DNA"/>
</dbReference>